<sequence>MKNNNLLTLASQFLSQYPLEVHHIPGAFNVLADSLSRLPSHAVAEAGKGELDQLELSLQGKERRCCKPSSQTALLCFETVVFNAREWNGRPRPHHSPARCLWSGVRTSREWWSICEP</sequence>
<keyword evidence="2" id="KW-1185">Reference proteome</keyword>
<dbReference type="OrthoDB" id="10000497at2759"/>
<name>A0A2A9PFG7_OPHUN</name>
<evidence type="ECO:0000313" key="2">
    <source>
        <dbReference type="Proteomes" id="UP000037136"/>
    </source>
</evidence>
<dbReference type="EMBL" id="LAZP02000189">
    <property type="protein sequence ID" value="PFH59576.1"/>
    <property type="molecule type" value="Genomic_DNA"/>
</dbReference>
<evidence type="ECO:0000313" key="1">
    <source>
        <dbReference type="EMBL" id="PFH59576.1"/>
    </source>
</evidence>
<comment type="caution">
    <text evidence="1">The sequence shown here is derived from an EMBL/GenBank/DDBJ whole genome shotgun (WGS) entry which is preliminary data.</text>
</comment>
<dbReference type="AlphaFoldDB" id="A0A2A9PFG7"/>
<reference evidence="1 2" key="1">
    <citation type="journal article" date="2015" name="BMC Genomics">
        <title>Gene expression during zombie ant biting behavior reflects the complexity underlying fungal parasitic behavioral manipulation.</title>
        <authorList>
            <person name="de Bekker C."/>
            <person name="Ohm R.A."/>
            <person name="Loreto R.G."/>
            <person name="Sebastian A."/>
            <person name="Albert I."/>
            <person name="Merrow M."/>
            <person name="Brachmann A."/>
            <person name="Hughes D.P."/>
        </authorList>
    </citation>
    <scope>NUCLEOTIDE SEQUENCE [LARGE SCALE GENOMIC DNA]</scope>
    <source>
        <strain evidence="1 2">SC16a</strain>
    </source>
</reference>
<reference evidence="1 2" key="2">
    <citation type="journal article" date="2017" name="Sci. Rep.">
        <title>Ant-infecting Ophiocordyceps genomes reveal a high diversity of potential behavioral manipulation genes and a possible major role for enterotoxins.</title>
        <authorList>
            <person name="de Bekker C."/>
            <person name="Ohm R.A."/>
            <person name="Evans H.C."/>
            <person name="Brachmann A."/>
            <person name="Hughes D.P."/>
        </authorList>
    </citation>
    <scope>NUCLEOTIDE SEQUENCE [LARGE SCALE GENOMIC DNA]</scope>
    <source>
        <strain evidence="1 2">SC16a</strain>
    </source>
</reference>
<gene>
    <name evidence="1" type="ORF">XA68_12144</name>
</gene>
<evidence type="ECO:0008006" key="3">
    <source>
        <dbReference type="Google" id="ProtNLM"/>
    </source>
</evidence>
<protein>
    <recommendedName>
        <fullName evidence="3">Reverse transcriptase RNase H-like domain-containing protein</fullName>
    </recommendedName>
</protein>
<proteinExistence type="predicted"/>
<dbReference type="Proteomes" id="UP000037136">
    <property type="component" value="Unassembled WGS sequence"/>
</dbReference>
<organism evidence="1 2">
    <name type="scientific">Ophiocordyceps unilateralis</name>
    <name type="common">Zombie-ant fungus</name>
    <name type="synonym">Torrubia unilateralis</name>
    <dbReference type="NCBI Taxonomy" id="268505"/>
    <lineage>
        <taxon>Eukaryota</taxon>
        <taxon>Fungi</taxon>
        <taxon>Dikarya</taxon>
        <taxon>Ascomycota</taxon>
        <taxon>Pezizomycotina</taxon>
        <taxon>Sordariomycetes</taxon>
        <taxon>Hypocreomycetidae</taxon>
        <taxon>Hypocreales</taxon>
        <taxon>Ophiocordycipitaceae</taxon>
        <taxon>Ophiocordyceps</taxon>
    </lineage>
</organism>
<accession>A0A2A9PFG7</accession>